<name>A0ABR2U6S9_9ROSI</name>
<keyword evidence="3" id="KW-1185">Reference proteome</keyword>
<dbReference type="Proteomes" id="UP001396334">
    <property type="component" value="Unassembled WGS sequence"/>
</dbReference>
<evidence type="ECO:0000313" key="3">
    <source>
        <dbReference type="Proteomes" id="UP001396334"/>
    </source>
</evidence>
<dbReference type="InterPro" id="IPR002156">
    <property type="entry name" value="RNaseH_domain"/>
</dbReference>
<dbReference type="InterPro" id="IPR044730">
    <property type="entry name" value="RNase_H-like_dom_plant"/>
</dbReference>
<feature type="domain" description="RNase H type-1" evidence="1">
    <location>
        <begin position="124"/>
        <end position="243"/>
    </location>
</feature>
<reference evidence="2 3" key="1">
    <citation type="journal article" date="2024" name="G3 (Bethesda)">
        <title>Genome assembly of Hibiscus sabdariffa L. provides insights into metabolisms of medicinal natural products.</title>
        <authorList>
            <person name="Kim T."/>
        </authorList>
    </citation>
    <scope>NUCLEOTIDE SEQUENCE [LARGE SCALE GENOMIC DNA]</scope>
    <source>
        <strain evidence="2">TK-2024</strain>
        <tissue evidence="2">Old leaves</tissue>
    </source>
</reference>
<comment type="caution">
    <text evidence="2">The sequence shown here is derived from an EMBL/GenBank/DDBJ whole genome shotgun (WGS) entry which is preliminary data.</text>
</comment>
<proteinExistence type="predicted"/>
<dbReference type="InterPro" id="IPR012337">
    <property type="entry name" value="RNaseH-like_sf"/>
</dbReference>
<dbReference type="InterPro" id="IPR053151">
    <property type="entry name" value="RNase_H-like"/>
</dbReference>
<dbReference type="Pfam" id="PF13456">
    <property type="entry name" value="RVT_3"/>
    <property type="match status" value="1"/>
</dbReference>
<sequence length="270" mass="30588">MPGGHNYLVYGHQTRVTGVFYSLDIHEWIQLNLDGGCRFSRNPLHWDIMFGYILWNLWTQRNTRIFDVDMVYHEPILVRSSHLVSEVVTSNTQQLVGFAAASLGQEPHKLQKWVLIHKGWVTCNADGSFRAVSGSATCGGVLRNHHGEWIVGFAKSIGICSAIKAELWGIYKCPKYAWELGITRLQMESDCGRAIQTLKDRGIRHSVSLVHHIWDLMDRQWEVHLLVINRESNKVADALANLAWKLSFGFYDFVDPPSSVSSLVMADLPG</sequence>
<gene>
    <name evidence="2" type="ORF">V6N11_059216</name>
</gene>
<accession>A0ABR2U6S9</accession>
<protein>
    <recommendedName>
        <fullName evidence="1">RNase H type-1 domain-containing protein</fullName>
    </recommendedName>
</protein>
<dbReference type="PANTHER" id="PTHR47723">
    <property type="entry name" value="OS05G0353850 PROTEIN"/>
    <property type="match status" value="1"/>
</dbReference>
<organism evidence="2 3">
    <name type="scientific">Hibiscus sabdariffa</name>
    <name type="common">roselle</name>
    <dbReference type="NCBI Taxonomy" id="183260"/>
    <lineage>
        <taxon>Eukaryota</taxon>
        <taxon>Viridiplantae</taxon>
        <taxon>Streptophyta</taxon>
        <taxon>Embryophyta</taxon>
        <taxon>Tracheophyta</taxon>
        <taxon>Spermatophyta</taxon>
        <taxon>Magnoliopsida</taxon>
        <taxon>eudicotyledons</taxon>
        <taxon>Gunneridae</taxon>
        <taxon>Pentapetalae</taxon>
        <taxon>rosids</taxon>
        <taxon>malvids</taxon>
        <taxon>Malvales</taxon>
        <taxon>Malvaceae</taxon>
        <taxon>Malvoideae</taxon>
        <taxon>Hibiscus</taxon>
    </lineage>
</organism>
<dbReference type="EMBL" id="JBBPBN010000002">
    <property type="protein sequence ID" value="KAK9045332.1"/>
    <property type="molecule type" value="Genomic_DNA"/>
</dbReference>
<dbReference type="InterPro" id="IPR036397">
    <property type="entry name" value="RNaseH_sf"/>
</dbReference>
<dbReference type="Gene3D" id="3.30.420.10">
    <property type="entry name" value="Ribonuclease H-like superfamily/Ribonuclease H"/>
    <property type="match status" value="1"/>
</dbReference>
<dbReference type="CDD" id="cd06222">
    <property type="entry name" value="RNase_H_like"/>
    <property type="match status" value="1"/>
</dbReference>
<evidence type="ECO:0000259" key="1">
    <source>
        <dbReference type="Pfam" id="PF13456"/>
    </source>
</evidence>
<evidence type="ECO:0000313" key="2">
    <source>
        <dbReference type="EMBL" id="KAK9045332.1"/>
    </source>
</evidence>
<dbReference type="PANTHER" id="PTHR47723:SF19">
    <property type="entry name" value="POLYNUCLEOTIDYL TRANSFERASE, RIBONUCLEASE H-LIKE SUPERFAMILY PROTEIN"/>
    <property type="match status" value="1"/>
</dbReference>
<dbReference type="SUPFAM" id="SSF53098">
    <property type="entry name" value="Ribonuclease H-like"/>
    <property type="match status" value="1"/>
</dbReference>